<gene>
    <name evidence="2" type="ORF">JYA62_22195</name>
</gene>
<sequence length="201" mass="23328">MHLVDRLKIYLFHKEKVRRWKGLNHKVQGWSSHEEQQVRFKAIANNVEFQGKRVLDLGCGLGELYDYLSDNQCPGFYLGLDQHWPFLRQARKRIGSSQCRFKFTDISQANLPKMDIVVASGSLSYRTKNPDYLTEMIMRMFSACREVTVFNLLNIEVFSDQTILQAYNKQAVLAFCQTVTPNVTLIDDYSDADFTLVLKKT</sequence>
<protein>
    <submittedName>
        <fullName evidence="2">Class I SAM-dependent methyltransferase</fullName>
    </submittedName>
</protein>
<dbReference type="GO" id="GO:0008168">
    <property type="term" value="F:methyltransferase activity"/>
    <property type="evidence" value="ECO:0007669"/>
    <property type="project" value="UniProtKB-KW"/>
</dbReference>
<keyword evidence="2" id="KW-0489">Methyltransferase</keyword>
<evidence type="ECO:0000259" key="1">
    <source>
        <dbReference type="Pfam" id="PF08242"/>
    </source>
</evidence>
<evidence type="ECO:0000313" key="3">
    <source>
        <dbReference type="Proteomes" id="UP000779070"/>
    </source>
</evidence>
<dbReference type="Pfam" id="PF08242">
    <property type="entry name" value="Methyltransf_12"/>
    <property type="match status" value="1"/>
</dbReference>
<dbReference type="RefSeq" id="WP_206372061.1">
    <property type="nucleotide sequence ID" value="NZ_CAWPTM010000119.1"/>
</dbReference>
<keyword evidence="2" id="KW-0808">Transferase</keyword>
<keyword evidence="3" id="KW-1185">Reference proteome</keyword>
<accession>A0ABS3A799</accession>
<dbReference type="Proteomes" id="UP000779070">
    <property type="component" value="Unassembled WGS sequence"/>
</dbReference>
<reference evidence="2 3" key="1">
    <citation type="submission" date="2021-02" db="EMBL/GenBank/DDBJ databases">
        <title>Draft Genome Sequences of 5 Vibrio neptunius Strains Isolated From of Bivalve Hatcheries.</title>
        <authorList>
            <person name="Galvis F."/>
            <person name="Barja J.L."/>
            <person name="Lemos M.L."/>
            <person name="Balado M."/>
        </authorList>
    </citation>
    <scope>NUCLEOTIDE SEQUENCE [LARGE SCALE GENOMIC DNA]</scope>
    <source>
        <strain evidence="2 3">PP-145.98</strain>
    </source>
</reference>
<dbReference type="EMBL" id="JAFHLB010000044">
    <property type="protein sequence ID" value="MBN3580360.1"/>
    <property type="molecule type" value="Genomic_DNA"/>
</dbReference>
<evidence type="ECO:0000313" key="2">
    <source>
        <dbReference type="EMBL" id="MBN3580360.1"/>
    </source>
</evidence>
<comment type="caution">
    <text evidence="2">The sequence shown here is derived from an EMBL/GenBank/DDBJ whole genome shotgun (WGS) entry which is preliminary data.</text>
</comment>
<dbReference type="CDD" id="cd02440">
    <property type="entry name" value="AdoMet_MTases"/>
    <property type="match status" value="1"/>
</dbReference>
<dbReference type="Gene3D" id="3.40.50.150">
    <property type="entry name" value="Vaccinia Virus protein VP39"/>
    <property type="match status" value="1"/>
</dbReference>
<dbReference type="SUPFAM" id="SSF53335">
    <property type="entry name" value="S-adenosyl-L-methionine-dependent methyltransferases"/>
    <property type="match status" value="1"/>
</dbReference>
<organism evidence="2 3">
    <name type="scientific">Vibrio neptunius</name>
    <dbReference type="NCBI Taxonomy" id="170651"/>
    <lineage>
        <taxon>Bacteria</taxon>
        <taxon>Pseudomonadati</taxon>
        <taxon>Pseudomonadota</taxon>
        <taxon>Gammaproteobacteria</taxon>
        <taxon>Vibrionales</taxon>
        <taxon>Vibrionaceae</taxon>
        <taxon>Vibrio</taxon>
    </lineage>
</organism>
<dbReference type="InterPro" id="IPR029063">
    <property type="entry name" value="SAM-dependent_MTases_sf"/>
</dbReference>
<dbReference type="GO" id="GO:0032259">
    <property type="term" value="P:methylation"/>
    <property type="evidence" value="ECO:0007669"/>
    <property type="project" value="UniProtKB-KW"/>
</dbReference>
<feature type="domain" description="Methyltransferase type 12" evidence="1">
    <location>
        <begin position="55"/>
        <end position="137"/>
    </location>
</feature>
<proteinExistence type="predicted"/>
<dbReference type="InterPro" id="IPR013217">
    <property type="entry name" value="Methyltransf_12"/>
</dbReference>
<name>A0ABS3A799_9VIBR</name>